<sequence>MSPPPVAARRLAEPSDADRLRRGPRGASGAAGPSPRWLAEPSDADRVRRGPRGASGAAGPSPRWLAEPPVG</sequence>
<evidence type="ECO:0000313" key="2">
    <source>
        <dbReference type="EMBL" id="MFB4196366.1"/>
    </source>
</evidence>
<evidence type="ECO:0000313" key="3">
    <source>
        <dbReference type="Proteomes" id="UP001577267"/>
    </source>
</evidence>
<feature type="compositionally biased region" description="Low complexity" evidence="1">
    <location>
        <begin position="25"/>
        <end position="36"/>
    </location>
</feature>
<dbReference type="EMBL" id="JBHGBT010000017">
    <property type="protein sequence ID" value="MFB4196366.1"/>
    <property type="molecule type" value="Genomic_DNA"/>
</dbReference>
<keyword evidence="3" id="KW-1185">Reference proteome</keyword>
<reference evidence="2 3" key="1">
    <citation type="submission" date="2024-09" db="EMBL/GenBank/DDBJ databases">
        <title>Draft genome sequence of multifaceted antimicrobials producing Streptomyces sp. strain FH1.</title>
        <authorList>
            <person name="Hassan F."/>
            <person name="Ali H."/>
            <person name="Hassan N."/>
            <person name="Nawaz A."/>
        </authorList>
    </citation>
    <scope>NUCLEOTIDE SEQUENCE [LARGE SCALE GENOMIC DNA]</scope>
    <source>
        <strain evidence="2 3">FH1</strain>
    </source>
</reference>
<protein>
    <submittedName>
        <fullName evidence="2">Uncharacterized protein</fullName>
    </submittedName>
</protein>
<proteinExistence type="predicted"/>
<evidence type="ECO:0000256" key="1">
    <source>
        <dbReference type="SAM" id="MobiDB-lite"/>
    </source>
</evidence>
<dbReference type="RefSeq" id="WP_375064226.1">
    <property type="nucleotide sequence ID" value="NZ_JBHGBT010000017.1"/>
</dbReference>
<comment type="caution">
    <text evidence="2">The sequence shown here is derived from an EMBL/GenBank/DDBJ whole genome shotgun (WGS) entry which is preliminary data.</text>
</comment>
<feature type="region of interest" description="Disordered" evidence="1">
    <location>
        <begin position="1"/>
        <end position="71"/>
    </location>
</feature>
<name>A0ABV4ZQE7_9ACTN</name>
<gene>
    <name evidence="2" type="ORF">ACE11A_18670</name>
</gene>
<organism evidence="2 3">
    <name type="scientific">Streptomyces carpaticus</name>
    <dbReference type="NCBI Taxonomy" id="285558"/>
    <lineage>
        <taxon>Bacteria</taxon>
        <taxon>Bacillati</taxon>
        <taxon>Actinomycetota</taxon>
        <taxon>Actinomycetes</taxon>
        <taxon>Kitasatosporales</taxon>
        <taxon>Streptomycetaceae</taxon>
        <taxon>Streptomyces</taxon>
    </lineage>
</organism>
<feature type="compositionally biased region" description="Low complexity" evidence="1">
    <location>
        <begin position="52"/>
        <end position="63"/>
    </location>
</feature>
<accession>A0ABV4ZQE7</accession>
<feature type="compositionally biased region" description="Basic and acidic residues" evidence="1">
    <location>
        <begin position="10"/>
        <end position="21"/>
    </location>
</feature>
<dbReference type="Proteomes" id="UP001577267">
    <property type="component" value="Unassembled WGS sequence"/>
</dbReference>
<feature type="non-terminal residue" evidence="2">
    <location>
        <position position="71"/>
    </location>
</feature>